<evidence type="ECO:0000313" key="2">
    <source>
        <dbReference type="Proteomes" id="UP000824120"/>
    </source>
</evidence>
<protein>
    <submittedName>
        <fullName evidence="1">Uncharacterized protein</fullName>
    </submittedName>
</protein>
<dbReference type="EMBL" id="JACXVP010000003">
    <property type="protein sequence ID" value="KAG5617565.1"/>
    <property type="molecule type" value="Genomic_DNA"/>
</dbReference>
<accession>A0A9J5ZZ05</accession>
<proteinExistence type="predicted"/>
<comment type="caution">
    <text evidence="1">The sequence shown here is derived from an EMBL/GenBank/DDBJ whole genome shotgun (WGS) entry which is preliminary data.</text>
</comment>
<name>A0A9J5ZZ05_SOLCO</name>
<evidence type="ECO:0000313" key="1">
    <source>
        <dbReference type="EMBL" id="KAG5617565.1"/>
    </source>
</evidence>
<gene>
    <name evidence="1" type="ORF">H5410_017389</name>
</gene>
<dbReference type="AlphaFoldDB" id="A0A9J5ZZ05"/>
<reference evidence="1 2" key="1">
    <citation type="submission" date="2020-09" db="EMBL/GenBank/DDBJ databases">
        <title>De no assembly of potato wild relative species, Solanum commersonii.</title>
        <authorList>
            <person name="Cho K."/>
        </authorList>
    </citation>
    <scope>NUCLEOTIDE SEQUENCE [LARGE SCALE GENOMIC DNA]</scope>
    <source>
        <strain evidence="1">LZ3.2</strain>
        <tissue evidence="1">Leaf</tissue>
    </source>
</reference>
<organism evidence="1 2">
    <name type="scientific">Solanum commersonii</name>
    <name type="common">Commerson's wild potato</name>
    <name type="synonym">Commerson's nightshade</name>
    <dbReference type="NCBI Taxonomy" id="4109"/>
    <lineage>
        <taxon>Eukaryota</taxon>
        <taxon>Viridiplantae</taxon>
        <taxon>Streptophyta</taxon>
        <taxon>Embryophyta</taxon>
        <taxon>Tracheophyta</taxon>
        <taxon>Spermatophyta</taxon>
        <taxon>Magnoliopsida</taxon>
        <taxon>eudicotyledons</taxon>
        <taxon>Gunneridae</taxon>
        <taxon>Pentapetalae</taxon>
        <taxon>asterids</taxon>
        <taxon>lamiids</taxon>
        <taxon>Solanales</taxon>
        <taxon>Solanaceae</taxon>
        <taxon>Solanoideae</taxon>
        <taxon>Solaneae</taxon>
        <taxon>Solanum</taxon>
    </lineage>
</organism>
<dbReference type="Proteomes" id="UP000824120">
    <property type="component" value="Chromosome 3"/>
</dbReference>
<sequence length="91" mass="9776">MENLATEEQVTASIVVASMETLELTHTSGSVHAADFNVYDGELVTHTSACVSSQLCVNENIEEGTVRTDSVEVSQDDLSNVPVTFQEATEI</sequence>
<keyword evidence="2" id="KW-1185">Reference proteome</keyword>